<dbReference type="InterPro" id="IPR050109">
    <property type="entry name" value="HTH-type_TetR-like_transc_reg"/>
</dbReference>
<evidence type="ECO:0000256" key="4">
    <source>
        <dbReference type="PROSITE-ProRule" id="PRU00335"/>
    </source>
</evidence>
<evidence type="ECO:0000256" key="5">
    <source>
        <dbReference type="SAM" id="MobiDB-lite"/>
    </source>
</evidence>
<proteinExistence type="predicted"/>
<dbReference type="Proteomes" id="UP001221208">
    <property type="component" value="Unassembled WGS sequence"/>
</dbReference>
<dbReference type="PRINTS" id="PR00455">
    <property type="entry name" value="HTHTETR"/>
</dbReference>
<name>A0ABT5K1Y0_9BURK</name>
<feature type="DNA-binding region" description="H-T-H motif" evidence="4">
    <location>
        <begin position="48"/>
        <end position="67"/>
    </location>
</feature>
<dbReference type="RefSeq" id="WP_273671797.1">
    <property type="nucleotide sequence ID" value="NZ_JAQQXR010000005.1"/>
</dbReference>
<evidence type="ECO:0000256" key="2">
    <source>
        <dbReference type="ARBA" id="ARBA00023125"/>
    </source>
</evidence>
<dbReference type="Pfam" id="PF00440">
    <property type="entry name" value="TetR_N"/>
    <property type="match status" value="1"/>
</dbReference>
<comment type="caution">
    <text evidence="7">The sequence shown here is derived from an EMBL/GenBank/DDBJ whole genome shotgun (WGS) entry which is preliminary data.</text>
</comment>
<protein>
    <submittedName>
        <fullName evidence="7">CerR family C-terminal domain-containing protein</fullName>
    </submittedName>
</protein>
<keyword evidence="1" id="KW-0805">Transcription regulation</keyword>
<dbReference type="PANTHER" id="PTHR30055">
    <property type="entry name" value="HTH-TYPE TRANSCRIPTIONAL REGULATOR RUTR"/>
    <property type="match status" value="1"/>
</dbReference>
<dbReference type="Gene3D" id="1.10.10.60">
    <property type="entry name" value="Homeodomain-like"/>
    <property type="match status" value="1"/>
</dbReference>
<dbReference type="PANTHER" id="PTHR30055:SF234">
    <property type="entry name" value="HTH-TYPE TRANSCRIPTIONAL REGULATOR BETI"/>
    <property type="match status" value="1"/>
</dbReference>
<keyword evidence="2 4" id="KW-0238">DNA-binding</keyword>
<dbReference type="InterPro" id="IPR001647">
    <property type="entry name" value="HTH_TetR"/>
</dbReference>
<evidence type="ECO:0000259" key="6">
    <source>
        <dbReference type="PROSITE" id="PS50977"/>
    </source>
</evidence>
<organism evidence="7 8">
    <name type="scientific">Janthinobacterium fluminis</name>
    <dbReference type="NCBI Taxonomy" id="2987524"/>
    <lineage>
        <taxon>Bacteria</taxon>
        <taxon>Pseudomonadati</taxon>
        <taxon>Pseudomonadota</taxon>
        <taxon>Betaproteobacteria</taxon>
        <taxon>Burkholderiales</taxon>
        <taxon>Oxalobacteraceae</taxon>
        <taxon>Janthinobacterium</taxon>
    </lineage>
</organism>
<feature type="compositionally biased region" description="Basic and acidic residues" evidence="5">
    <location>
        <begin position="13"/>
        <end position="22"/>
    </location>
</feature>
<feature type="domain" description="HTH tetR-type" evidence="6">
    <location>
        <begin position="25"/>
        <end position="85"/>
    </location>
</feature>
<accession>A0ABT5K1Y0</accession>
<dbReference type="SUPFAM" id="SSF46689">
    <property type="entry name" value="Homeodomain-like"/>
    <property type="match status" value="1"/>
</dbReference>
<sequence length="232" mass="25484">MNVQFRNKSRGAGNDDARKPRADGAQSRQRLLTAAMRLFAERGYSNTPTRDIAHAAEANVAAISYYFGDKAGLYRAALSASPTGPQHDIDRFDQPHFTLRQSLDGYFALMVEPLRQGEVAQWCMRLWSREMLEPTGLLTEQINLSLKPMHLALVGLLCRHLGVAAADDAMHRLAFAVSGIGLQLMLACEVVDATHPQLKSTPEALQQWSAQLVGYAEAIIAAEKIRLQQGAA</sequence>
<evidence type="ECO:0000313" key="8">
    <source>
        <dbReference type="Proteomes" id="UP001221208"/>
    </source>
</evidence>
<keyword evidence="8" id="KW-1185">Reference proteome</keyword>
<dbReference type="EMBL" id="JAQQXR010000005">
    <property type="protein sequence ID" value="MDC8758929.1"/>
    <property type="molecule type" value="Genomic_DNA"/>
</dbReference>
<reference evidence="7 8" key="1">
    <citation type="submission" date="2022-10" db="EMBL/GenBank/DDBJ databases">
        <title>Janthinobacterium sp. hw3 Genome sequencing.</title>
        <authorList>
            <person name="Park S."/>
        </authorList>
    </citation>
    <scope>NUCLEOTIDE SEQUENCE [LARGE SCALE GENOMIC DNA]</scope>
    <source>
        <strain evidence="8">hw3</strain>
    </source>
</reference>
<dbReference type="InterPro" id="IPR036271">
    <property type="entry name" value="Tet_transcr_reg_TetR-rel_C_sf"/>
</dbReference>
<dbReference type="Pfam" id="PF09209">
    <property type="entry name" value="CecR_C"/>
    <property type="match status" value="1"/>
</dbReference>
<dbReference type="SUPFAM" id="SSF48498">
    <property type="entry name" value="Tetracyclin repressor-like, C-terminal domain"/>
    <property type="match status" value="1"/>
</dbReference>
<dbReference type="InterPro" id="IPR009057">
    <property type="entry name" value="Homeodomain-like_sf"/>
</dbReference>
<evidence type="ECO:0000313" key="7">
    <source>
        <dbReference type="EMBL" id="MDC8758929.1"/>
    </source>
</evidence>
<feature type="region of interest" description="Disordered" evidence="5">
    <location>
        <begin position="1"/>
        <end position="27"/>
    </location>
</feature>
<gene>
    <name evidence="7" type="ORF">OIK44_15215</name>
</gene>
<evidence type="ECO:0000256" key="1">
    <source>
        <dbReference type="ARBA" id="ARBA00023015"/>
    </source>
</evidence>
<dbReference type="PROSITE" id="PS50977">
    <property type="entry name" value="HTH_TETR_2"/>
    <property type="match status" value="1"/>
</dbReference>
<dbReference type="InterPro" id="IPR015292">
    <property type="entry name" value="Tscrpt_reg_YbiH_C"/>
</dbReference>
<evidence type="ECO:0000256" key="3">
    <source>
        <dbReference type="ARBA" id="ARBA00023163"/>
    </source>
</evidence>
<keyword evidence="3" id="KW-0804">Transcription</keyword>
<dbReference type="Gene3D" id="1.10.357.10">
    <property type="entry name" value="Tetracycline Repressor, domain 2"/>
    <property type="match status" value="1"/>
</dbReference>